<dbReference type="RefSeq" id="WP_326565348.1">
    <property type="nucleotide sequence ID" value="NZ_CP142149.1"/>
</dbReference>
<sequence>MAVRLVQIEGGPRDRGLAYGEAARAEIRTSIAYYREAFRLSSGLEWTDVQASARRWREPVAAVAPHLLEEMDAIADGAGVHQDEILALNARGEIVRNTDSGFNPAVSEETPEEPADGCSSFALLPEATGDGHVYCGQNWDWREGTQDSVVLVRVVQPPKPTIIMQVEAGQIGRHGANSAGIALNANGLNGRFGTPIGIPQPVLRRLILDHDYLKSALQVPFDVHQHIATNLLVTHRGGVAVDYETTPVVHRWGLPQNGILVHGNHYQYGVPPEIAATHKVRPVDSLYRVQVIERGLAAARTATSSAEVRKVVATTMSDHVGHPDGVCAHVDPRATPLQRYKTIASSLVDLTSGEYRVAVGNPCENDYELLPWQLYDGPGGQG</sequence>
<accession>A0ABZ1HX13</accession>
<dbReference type="Pfam" id="PF03417">
    <property type="entry name" value="AAT"/>
    <property type="match status" value="1"/>
</dbReference>
<dbReference type="NCBIfam" id="NF040521">
    <property type="entry name" value="C45_proenzyme"/>
    <property type="match status" value="1"/>
</dbReference>
<organism evidence="2 3">
    <name type="scientific">Amycolatopsis rhabdoformis</name>
    <dbReference type="NCBI Taxonomy" id="1448059"/>
    <lineage>
        <taxon>Bacteria</taxon>
        <taxon>Bacillati</taxon>
        <taxon>Actinomycetota</taxon>
        <taxon>Actinomycetes</taxon>
        <taxon>Pseudonocardiales</taxon>
        <taxon>Pseudonocardiaceae</taxon>
        <taxon>Amycolatopsis</taxon>
    </lineage>
</organism>
<dbReference type="InterPro" id="IPR047801">
    <property type="entry name" value="Peptidase_C45"/>
</dbReference>
<dbReference type="InterPro" id="IPR047794">
    <property type="entry name" value="C45_proenzyme-like"/>
</dbReference>
<dbReference type="PANTHER" id="PTHR34180:SF1">
    <property type="entry name" value="BETA-ALANYL-DOPAMINE_CARCININE HYDROLASE"/>
    <property type="match status" value="1"/>
</dbReference>
<dbReference type="Gene3D" id="1.10.10.2120">
    <property type="match status" value="1"/>
</dbReference>
<dbReference type="InterPro" id="IPR005079">
    <property type="entry name" value="Peptidase_C45_hydrolase"/>
</dbReference>
<dbReference type="Proteomes" id="UP001330812">
    <property type="component" value="Chromosome"/>
</dbReference>
<protein>
    <submittedName>
        <fullName evidence="2">C45 family peptidase</fullName>
    </submittedName>
</protein>
<dbReference type="EMBL" id="CP142149">
    <property type="protein sequence ID" value="WSE26379.1"/>
    <property type="molecule type" value="Genomic_DNA"/>
</dbReference>
<evidence type="ECO:0000313" key="3">
    <source>
        <dbReference type="Proteomes" id="UP001330812"/>
    </source>
</evidence>
<evidence type="ECO:0000259" key="1">
    <source>
        <dbReference type="Pfam" id="PF03417"/>
    </source>
</evidence>
<evidence type="ECO:0000313" key="2">
    <source>
        <dbReference type="EMBL" id="WSE26379.1"/>
    </source>
</evidence>
<feature type="domain" description="Peptidase C45 hydrolase" evidence="1">
    <location>
        <begin position="129"/>
        <end position="362"/>
    </location>
</feature>
<proteinExistence type="predicted"/>
<gene>
    <name evidence="2" type="ORF">VSH64_26235</name>
</gene>
<keyword evidence="3" id="KW-1185">Reference proteome</keyword>
<dbReference type="PANTHER" id="PTHR34180">
    <property type="entry name" value="PEPTIDASE C45"/>
    <property type="match status" value="1"/>
</dbReference>
<dbReference type="Gene3D" id="3.60.60.10">
    <property type="entry name" value="Penicillin V Acylase, Chain A"/>
    <property type="match status" value="1"/>
</dbReference>
<reference evidence="2 3" key="1">
    <citation type="journal article" date="2015" name="Int. J. Syst. Evol. Microbiol.">
        <title>Amycolatopsis rhabdoformis sp. nov., an actinomycete isolated from a tropical forest soil.</title>
        <authorList>
            <person name="Souza W.R."/>
            <person name="Silva R.E."/>
            <person name="Goodfellow M."/>
            <person name="Busarakam K."/>
            <person name="Figueiro F.S."/>
            <person name="Ferreira D."/>
            <person name="Rodrigues-Filho E."/>
            <person name="Moraes L.A.B."/>
            <person name="Zucchi T.D."/>
        </authorList>
    </citation>
    <scope>NUCLEOTIDE SEQUENCE [LARGE SCALE GENOMIC DNA]</scope>
    <source>
        <strain evidence="2 3">NCIMB 14900</strain>
    </source>
</reference>
<name>A0ABZ1HX13_9PSEU</name>